<feature type="transmembrane region" description="Helical" evidence="5">
    <location>
        <begin position="226"/>
        <end position="252"/>
    </location>
</feature>
<reference evidence="7 8" key="1">
    <citation type="submission" date="2016-02" db="EMBL/GenBank/DDBJ databases">
        <title>Genome analysis of coral dinoflagellate symbionts highlights evolutionary adaptations to a symbiotic lifestyle.</title>
        <authorList>
            <person name="Aranda M."/>
            <person name="Li Y."/>
            <person name="Liew Y.J."/>
            <person name="Baumgarten S."/>
            <person name="Simakov O."/>
            <person name="Wilson M."/>
            <person name="Piel J."/>
            <person name="Ashoor H."/>
            <person name="Bougouffa S."/>
            <person name="Bajic V.B."/>
            <person name="Ryu T."/>
            <person name="Ravasi T."/>
            <person name="Bayer T."/>
            <person name="Micklem G."/>
            <person name="Kim H."/>
            <person name="Bhak J."/>
            <person name="Lajeunesse T.C."/>
            <person name="Voolstra C.R."/>
        </authorList>
    </citation>
    <scope>NUCLEOTIDE SEQUENCE [LARGE SCALE GENOMIC DNA]</scope>
    <source>
        <strain evidence="7 8">CCMP2467</strain>
    </source>
</reference>
<comment type="subcellular location">
    <subcellularLocation>
        <location evidence="1">Membrane</location>
        <topology evidence="1">Multi-pass membrane protein</topology>
    </subcellularLocation>
</comment>
<feature type="transmembrane region" description="Helical" evidence="5">
    <location>
        <begin position="127"/>
        <end position="146"/>
    </location>
</feature>
<proteinExistence type="predicted"/>
<comment type="caution">
    <text evidence="7">The sequence shown here is derived from an EMBL/GenBank/DDBJ whole genome shotgun (WGS) entry which is preliminary data.</text>
</comment>
<gene>
    <name evidence="7" type="primary">Cacna1f</name>
    <name evidence="7" type="ORF">AK812_SmicGene29842</name>
</gene>
<dbReference type="GO" id="GO:0001518">
    <property type="term" value="C:voltage-gated sodium channel complex"/>
    <property type="evidence" value="ECO:0007669"/>
    <property type="project" value="TreeGrafter"/>
</dbReference>
<dbReference type="SUPFAM" id="SSF81324">
    <property type="entry name" value="Voltage-gated potassium channels"/>
    <property type="match status" value="1"/>
</dbReference>
<feature type="domain" description="Ion transport" evidence="6">
    <location>
        <begin position="96"/>
        <end position="322"/>
    </location>
</feature>
<dbReference type="Gene3D" id="1.20.120.350">
    <property type="entry name" value="Voltage-gated potassium channels. Chain C"/>
    <property type="match status" value="1"/>
</dbReference>
<evidence type="ECO:0000313" key="7">
    <source>
        <dbReference type="EMBL" id="OLP88766.1"/>
    </source>
</evidence>
<evidence type="ECO:0000313" key="8">
    <source>
        <dbReference type="Proteomes" id="UP000186817"/>
    </source>
</evidence>
<dbReference type="Pfam" id="PF00520">
    <property type="entry name" value="Ion_trans"/>
    <property type="match status" value="1"/>
</dbReference>
<feature type="transmembrane region" description="Helical" evidence="5">
    <location>
        <begin position="295"/>
        <end position="320"/>
    </location>
</feature>
<dbReference type="GO" id="GO:0005248">
    <property type="term" value="F:voltage-gated sodium channel activity"/>
    <property type="evidence" value="ECO:0007669"/>
    <property type="project" value="TreeGrafter"/>
</dbReference>
<dbReference type="InterPro" id="IPR043203">
    <property type="entry name" value="VGCC_Ca_Na"/>
</dbReference>
<dbReference type="InterPro" id="IPR027359">
    <property type="entry name" value="Volt_channel_dom_sf"/>
</dbReference>
<evidence type="ECO:0000256" key="4">
    <source>
        <dbReference type="ARBA" id="ARBA00023136"/>
    </source>
</evidence>
<evidence type="ECO:0000256" key="1">
    <source>
        <dbReference type="ARBA" id="ARBA00004141"/>
    </source>
</evidence>
<evidence type="ECO:0000256" key="2">
    <source>
        <dbReference type="ARBA" id="ARBA00022692"/>
    </source>
</evidence>
<protein>
    <submittedName>
        <fullName evidence="7">Voltage-dependent L-type calcium channel subunit alpha-1F</fullName>
    </submittedName>
</protein>
<name>A0A1Q9D0S1_SYMMI</name>
<keyword evidence="2 5" id="KW-0812">Transmembrane</keyword>
<keyword evidence="8" id="KW-1185">Reference proteome</keyword>
<accession>A0A1Q9D0S1</accession>
<evidence type="ECO:0000259" key="6">
    <source>
        <dbReference type="Pfam" id="PF00520"/>
    </source>
</evidence>
<evidence type="ECO:0000256" key="3">
    <source>
        <dbReference type="ARBA" id="ARBA00022989"/>
    </source>
</evidence>
<organism evidence="7 8">
    <name type="scientific">Symbiodinium microadriaticum</name>
    <name type="common">Dinoflagellate</name>
    <name type="synonym">Zooxanthella microadriatica</name>
    <dbReference type="NCBI Taxonomy" id="2951"/>
    <lineage>
        <taxon>Eukaryota</taxon>
        <taxon>Sar</taxon>
        <taxon>Alveolata</taxon>
        <taxon>Dinophyceae</taxon>
        <taxon>Suessiales</taxon>
        <taxon>Symbiodiniaceae</taxon>
        <taxon>Symbiodinium</taxon>
    </lineage>
</organism>
<dbReference type="PANTHER" id="PTHR10037:SF62">
    <property type="entry name" value="SODIUM CHANNEL PROTEIN 60E"/>
    <property type="match status" value="1"/>
</dbReference>
<dbReference type="PANTHER" id="PTHR10037">
    <property type="entry name" value="VOLTAGE-GATED CATION CHANNEL CALCIUM AND SODIUM"/>
    <property type="match status" value="1"/>
</dbReference>
<keyword evidence="3 5" id="KW-1133">Transmembrane helix</keyword>
<dbReference type="Gene3D" id="1.10.287.70">
    <property type="match status" value="1"/>
</dbReference>
<feature type="transmembrane region" description="Helical" evidence="5">
    <location>
        <begin position="158"/>
        <end position="182"/>
    </location>
</feature>
<feature type="transmembrane region" description="Helical" evidence="5">
    <location>
        <begin position="91"/>
        <end position="107"/>
    </location>
</feature>
<dbReference type="AlphaFoldDB" id="A0A1Q9D0S1"/>
<dbReference type="EMBL" id="LSRX01000795">
    <property type="protein sequence ID" value="OLP88766.1"/>
    <property type="molecule type" value="Genomic_DNA"/>
</dbReference>
<feature type="transmembrane region" description="Helical" evidence="5">
    <location>
        <begin position="264"/>
        <end position="283"/>
    </location>
</feature>
<evidence type="ECO:0000256" key="5">
    <source>
        <dbReference type="SAM" id="Phobius"/>
    </source>
</evidence>
<dbReference type="OrthoDB" id="436342at2759"/>
<sequence length="592" mass="65201">MAQQCLTVTDGPAQLEVTEQMEVALSLLEKPKKGGCRSCATDNFSSPRAPELAVGLLDSAVLAELFWYAIHDEHVRKVVVGSHWILSDESNQMFGFLILLQSISFGVELGLEGENNGSGLLERLGPVLYVLAFMELIFLIVFSIEYSLRCQALGRKYCFAASGVFDAVVLIATLAHTVVYFLEASSENTSNSSLQTARTFRLLRIIRLLQTFPALAMLVKGLFSTFIAILDVMILLTALCYAGALFCCELLGSSQDNNSNTGLFSGVFQGFLTHIQLVLIEAWPDIAAEMMLQSYIWGVYVVGFLLVSNFAVLNVVTGVICERVLLIASNQPPGSMEDAQENLAQLQERISMLCSDVMGKTPDISKEELLELLQSAQALEILKAMKVALPQTAEDVTIMFDTDHVGAINCDELQEGLMRLRGSSHDLLSLNSHCGVYKTFWSSNEALQNAAARQRRCMRETRRAMTERMAEALPWPRPRHPQGSQDRAENVDLTAITAAMHQLRTSLQELQKQCSLHYGEGQESTSNLSIATQTETHESAACILADSFVNAMRLAINYGHKAVERAEEPTARYLRSVAIAFCSCSLVQAQLV</sequence>
<dbReference type="Proteomes" id="UP000186817">
    <property type="component" value="Unassembled WGS sequence"/>
</dbReference>
<keyword evidence="4 5" id="KW-0472">Membrane</keyword>
<dbReference type="InterPro" id="IPR005821">
    <property type="entry name" value="Ion_trans_dom"/>
</dbReference>